<dbReference type="Gene3D" id="3.30.428.10">
    <property type="entry name" value="HIT-like"/>
    <property type="match status" value="1"/>
</dbReference>
<dbReference type="EMBL" id="LN879430">
    <property type="protein sequence ID" value="CUH91619.1"/>
    <property type="molecule type" value="Genomic_DNA"/>
</dbReference>
<feature type="active site" description="Tele-AMP-histidine intermediate" evidence="1">
    <location>
        <position position="99"/>
    </location>
</feature>
<dbReference type="PANTHER" id="PTHR46648">
    <property type="entry name" value="HIT FAMILY PROTEIN 1"/>
    <property type="match status" value="1"/>
</dbReference>
<accession>A0A0K8J2K3</accession>
<dbReference type="InterPro" id="IPR019808">
    <property type="entry name" value="Histidine_triad_CS"/>
</dbReference>
<dbReference type="PROSITE" id="PS00892">
    <property type="entry name" value="HIT_1"/>
    <property type="match status" value="1"/>
</dbReference>
<dbReference type="Proteomes" id="UP000196053">
    <property type="component" value="Chromosome I"/>
</dbReference>
<dbReference type="SUPFAM" id="SSF54197">
    <property type="entry name" value="HIT-like"/>
    <property type="match status" value="1"/>
</dbReference>
<evidence type="ECO:0000313" key="5">
    <source>
        <dbReference type="EMBL" id="CUH91619.1"/>
    </source>
</evidence>
<dbReference type="AlphaFoldDB" id="A0A0K8J2K3"/>
<evidence type="ECO:0000259" key="4">
    <source>
        <dbReference type="PROSITE" id="PS51084"/>
    </source>
</evidence>
<dbReference type="OrthoDB" id="9784774at2"/>
<dbReference type="PRINTS" id="PR00332">
    <property type="entry name" value="HISTRIAD"/>
</dbReference>
<evidence type="ECO:0000256" key="1">
    <source>
        <dbReference type="PIRSR" id="PIRSR601310-1"/>
    </source>
</evidence>
<dbReference type="GO" id="GO:0009117">
    <property type="term" value="P:nucleotide metabolic process"/>
    <property type="evidence" value="ECO:0007669"/>
    <property type="project" value="TreeGrafter"/>
</dbReference>
<evidence type="ECO:0000256" key="3">
    <source>
        <dbReference type="PROSITE-ProRule" id="PRU00464"/>
    </source>
</evidence>
<sequence>MDNCIFCKIISGDIPSSVLYEDEAFKVIMDISPAAKGHAIIIPKKHFANLFELEDDFANKLLIVAKKVAKAMKKELECDGINLLQNNGEAAGQSVFHIHFHLIPRYHDDKVKITWTPGQYKDGEAKELADKIARHIS</sequence>
<evidence type="ECO:0000256" key="2">
    <source>
        <dbReference type="PIRSR" id="PIRSR601310-3"/>
    </source>
</evidence>
<evidence type="ECO:0000313" key="6">
    <source>
        <dbReference type="Proteomes" id="UP000196053"/>
    </source>
</evidence>
<name>A0A0K8J2K3_9FIRM</name>
<dbReference type="RefSeq" id="WP_058257075.1">
    <property type="nucleotide sequence ID" value="NZ_DUPS01000020.1"/>
</dbReference>
<feature type="short sequence motif" description="Histidine triad motif" evidence="2 3">
    <location>
        <begin position="97"/>
        <end position="101"/>
    </location>
</feature>
<proteinExistence type="predicted"/>
<dbReference type="InterPro" id="IPR001310">
    <property type="entry name" value="Histidine_triad_HIT"/>
</dbReference>
<gene>
    <name evidence="5" type="ORF">SD1D_0056</name>
</gene>
<dbReference type="KEGG" id="hsd:SD1D_0056"/>
<dbReference type="InterPro" id="IPR011146">
    <property type="entry name" value="HIT-like"/>
</dbReference>
<feature type="domain" description="HIT" evidence="4">
    <location>
        <begin position="5"/>
        <end position="112"/>
    </location>
</feature>
<dbReference type="GO" id="GO:0003824">
    <property type="term" value="F:catalytic activity"/>
    <property type="evidence" value="ECO:0007669"/>
    <property type="project" value="InterPro"/>
</dbReference>
<dbReference type="Pfam" id="PF01230">
    <property type="entry name" value="HIT"/>
    <property type="match status" value="1"/>
</dbReference>
<protein>
    <recommendedName>
        <fullName evidence="4">HIT domain-containing protein</fullName>
    </recommendedName>
</protein>
<dbReference type="PANTHER" id="PTHR46648:SF1">
    <property type="entry name" value="ADENOSINE 5'-MONOPHOSPHORAMIDASE HNT1"/>
    <property type="match status" value="1"/>
</dbReference>
<dbReference type="PROSITE" id="PS51084">
    <property type="entry name" value="HIT_2"/>
    <property type="match status" value="1"/>
</dbReference>
<dbReference type="InterPro" id="IPR036265">
    <property type="entry name" value="HIT-like_sf"/>
</dbReference>
<keyword evidence="6" id="KW-1185">Reference proteome</keyword>
<reference evidence="6" key="1">
    <citation type="submission" date="2015-09" db="EMBL/GenBank/DDBJ databases">
        <authorList>
            <person name="Wibberg D."/>
        </authorList>
    </citation>
    <scope>NUCLEOTIDE SEQUENCE [LARGE SCALE GENOMIC DNA]</scope>
    <source>
        <strain evidence="6">SD1D</strain>
    </source>
</reference>
<organism evidence="5 6">
    <name type="scientific">Herbinix luporum</name>
    <dbReference type="NCBI Taxonomy" id="1679721"/>
    <lineage>
        <taxon>Bacteria</taxon>
        <taxon>Bacillati</taxon>
        <taxon>Bacillota</taxon>
        <taxon>Clostridia</taxon>
        <taxon>Lachnospirales</taxon>
        <taxon>Lachnospiraceae</taxon>
        <taxon>Herbinix</taxon>
    </lineage>
</organism>